<comment type="caution">
    <text evidence="1">The sequence shown here is derived from an EMBL/GenBank/DDBJ whole genome shotgun (WGS) entry which is preliminary data.</text>
</comment>
<keyword evidence="2" id="KW-1185">Reference proteome</keyword>
<accession>A0AA37LVR2</accession>
<reference evidence="1 2" key="1">
    <citation type="submission" date="2021-07" db="EMBL/GenBank/DDBJ databases">
        <title>Genome data of Colletotrichum spaethianum.</title>
        <authorList>
            <person name="Utami Y.D."/>
            <person name="Hiruma K."/>
        </authorList>
    </citation>
    <scope>NUCLEOTIDE SEQUENCE [LARGE SCALE GENOMIC DNA]</scope>
    <source>
        <strain evidence="1 2">MAFF 242679</strain>
    </source>
</reference>
<protein>
    <submittedName>
        <fullName evidence="1">Uncharacterized protein</fullName>
    </submittedName>
</protein>
<dbReference type="AlphaFoldDB" id="A0AA37LVR2"/>
<organism evidence="1 2">
    <name type="scientific">Colletotrichum liriopes</name>
    <dbReference type="NCBI Taxonomy" id="708192"/>
    <lineage>
        <taxon>Eukaryota</taxon>
        <taxon>Fungi</taxon>
        <taxon>Dikarya</taxon>
        <taxon>Ascomycota</taxon>
        <taxon>Pezizomycotina</taxon>
        <taxon>Sordariomycetes</taxon>
        <taxon>Hypocreomycetidae</taxon>
        <taxon>Glomerellales</taxon>
        <taxon>Glomerellaceae</taxon>
        <taxon>Colletotrichum</taxon>
        <taxon>Colletotrichum spaethianum species complex</taxon>
    </lineage>
</organism>
<name>A0AA37LVR2_9PEZI</name>
<evidence type="ECO:0000313" key="2">
    <source>
        <dbReference type="Proteomes" id="UP001055172"/>
    </source>
</evidence>
<dbReference type="EMBL" id="BPPX01000020">
    <property type="protein sequence ID" value="GJC86006.1"/>
    <property type="molecule type" value="Genomic_DNA"/>
</dbReference>
<dbReference type="Proteomes" id="UP001055172">
    <property type="component" value="Unassembled WGS sequence"/>
</dbReference>
<sequence>MEAQAGPTWSTVLSSVIAHPLSQQQLDDNHIALMTDIKTIGRDQSKLGSFSRYLVDTILKPSES</sequence>
<evidence type="ECO:0000313" key="1">
    <source>
        <dbReference type="EMBL" id="GJC86006.1"/>
    </source>
</evidence>
<proteinExistence type="predicted"/>
<gene>
    <name evidence="1" type="ORF">ColLi_08844</name>
</gene>